<dbReference type="InterPro" id="IPR016496">
    <property type="entry name" value="GTPase_HflX"/>
</dbReference>
<dbReference type="InterPro" id="IPR025121">
    <property type="entry name" value="GTPase_HflX_N"/>
</dbReference>
<dbReference type="GO" id="GO:0005525">
    <property type="term" value="F:GTP binding"/>
    <property type="evidence" value="ECO:0007669"/>
    <property type="project" value="UniProtKB-UniRule"/>
</dbReference>
<feature type="binding site" evidence="7">
    <location>
        <begin position="201"/>
        <end position="208"/>
    </location>
    <ligand>
        <name>GTP</name>
        <dbReference type="ChEBI" id="CHEBI:37565"/>
    </ligand>
</feature>
<dbReference type="PRINTS" id="PR00326">
    <property type="entry name" value="GTP1OBG"/>
</dbReference>
<proteinExistence type="inferred from homology"/>
<evidence type="ECO:0000256" key="3">
    <source>
        <dbReference type="ARBA" id="ARBA00022741"/>
    </source>
</evidence>
<dbReference type="PIRSF" id="PIRSF006809">
    <property type="entry name" value="GTP-binding_hflX_prd"/>
    <property type="match status" value="1"/>
</dbReference>
<comment type="cofactor">
    <cofactor evidence="8">
        <name>Mg(2+)</name>
        <dbReference type="ChEBI" id="CHEBI:18420"/>
    </cofactor>
</comment>
<evidence type="ECO:0000259" key="9">
    <source>
        <dbReference type="PROSITE" id="PS51705"/>
    </source>
</evidence>
<dbReference type="Pfam" id="PF01926">
    <property type="entry name" value="MMR_HSR1"/>
    <property type="match status" value="1"/>
</dbReference>
<feature type="binding site" evidence="7">
    <location>
        <begin position="230"/>
        <end position="234"/>
    </location>
    <ligand>
        <name>GTP</name>
        <dbReference type="ChEBI" id="CHEBI:37565"/>
    </ligand>
</feature>
<keyword evidence="2 8" id="KW-0479">Metal-binding</keyword>
<dbReference type="Proteomes" id="UP000886758">
    <property type="component" value="Unassembled WGS sequence"/>
</dbReference>
<evidence type="ECO:0000256" key="2">
    <source>
        <dbReference type="ARBA" id="ARBA00022723"/>
    </source>
</evidence>
<dbReference type="Gene3D" id="6.10.250.2860">
    <property type="match status" value="1"/>
</dbReference>
<gene>
    <name evidence="6 10" type="primary">hflX</name>
    <name evidence="10" type="ORF">IAD46_05925</name>
</gene>
<dbReference type="PANTHER" id="PTHR10229:SF0">
    <property type="entry name" value="GTP-BINDING PROTEIN 6-RELATED"/>
    <property type="match status" value="1"/>
</dbReference>
<comment type="similarity">
    <text evidence="6">Belongs to the TRAFAC class OBG-HflX-like GTPase superfamily. HflX GTPase family.</text>
</comment>
<evidence type="ECO:0000256" key="8">
    <source>
        <dbReference type="PIRSR" id="PIRSR006809-2"/>
    </source>
</evidence>
<dbReference type="InterPro" id="IPR032305">
    <property type="entry name" value="GTP-bd_M"/>
</dbReference>
<dbReference type="EMBL" id="DVLF01000184">
    <property type="protein sequence ID" value="HIT50550.1"/>
    <property type="molecule type" value="Genomic_DNA"/>
</dbReference>
<dbReference type="AlphaFoldDB" id="A0A9D1GS37"/>
<dbReference type="FunFam" id="3.40.50.11060:FF:000001">
    <property type="entry name" value="GTPase HflX"/>
    <property type="match status" value="1"/>
</dbReference>
<dbReference type="InterPro" id="IPR030394">
    <property type="entry name" value="G_HFLX_dom"/>
</dbReference>
<organism evidence="10 11">
    <name type="scientific">Candidatus Pelethenecus faecipullorum</name>
    <dbReference type="NCBI Taxonomy" id="2840900"/>
    <lineage>
        <taxon>Bacteria</taxon>
        <taxon>Bacillati</taxon>
        <taxon>Mycoplasmatota</taxon>
        <taxon>Mollicutes</taxon>
        <taxon>Candidatus Pelethenecus</taxon>
    </lineage>
</organism>
<dbReference type="NCBIfam" id="TIGR03156">
    <property type="entry name" value="GTP_HflX"/>
    <property type="match status" value="1"/>
</dbReference>
<evidence type="ECO:0000313" key="10">
    <source>
        <dbReference type="EMBL" id="HIT50550.1"/>
    </source>
</evidence>
<comment type="caution">
    <text evidence="10">The sequence shown here is derived from an EMBL/GenBank/DDBJ whole genome shotgun (WGS) entry which is preliminary data.</text>
</comment>
<dbReference type="CDD" id="cd01878">
    <property type="entry name" value="HflX"/>
    <property type="match status" value="1"/>
</dbReference>
<keyword evidence="3 6" id="KW-0547">Nucleotide-binding</keyword>
<comment type="function">
    <text evidence="6">GTPase that associates with the 50S ribosomal subunit and may have a role during protein synthesis or ribosome biogenesis.</text>
</comment>
<dbReference type="PANTHER" id="PTHR10229">
    <property type="entry name" value="GTP-BINDING PROTEIN HFLX"/>
    <property type="match status" value="1"/>
</dbReference>
<feature type="binding site" evidence="8">
    <location>
        <position position="232"/>
    </location>
    <ligand>
        <name>Mg(2+)</name>
        <dbReference type="ChEBI" id="CHEBI:18420"/>
    </ligand>
</feature>
<feature type="domain" description="Hflx-type G" evidence="9">
    <location>
        <begin position="195"/>
        <end position="360"/>
    </location>
</feature>
<dbReference type="SUPFAM" id="SSF52540">
    <property type="entry name" value="P-loop containing nucleoside triphosphate hydrolases"/>
    <property type="match status" value="1"/>
</dbReference>
<keyword evidence="4 8" id="KW-0460">Magnesium</keyword>
<dbReference type="GO" id="GO:0005737">
    <property type="term" value="C:cytoplasm"/>
    <property type="evidence" value="ECO:0007669"/>
    <property type="project" value="UniProtKB-SubCell"/>
</dbReference>
<dbReference type="Pfam" id="PF16360">
    <property type="entry name" value="GTP-bdg_M"/>
    <property type="match status" value="1"/>
</dbReference>
<dbReference type="Pfam" id="PF13167">
    <property type="entry name" value="GTP-bdg_N"/>
    <property type="match status" value="1"/>
</dbReference>
<dbReference type="Gene3D" id="3.40.50.300">
    <property type="entry name" value="P-loop containing nucleotide triphosphate hydrolases"/>
    <property type="match status" value="1"/>
</dbReference>
<keyword evidence="1 6" id="KW-0963">Cytoplasm</keyword>
<dbReference type="InterPro" id="IPR027417">
    <property type="entry name" value="P-loop_NTPase"/>
</dbReference>
<feature type="binding site" evidence="7">
    <location>
        <begin position="251"/>
        <end position="254"/>
    </location>
    <ligand>
        <name>GTP</name>
        <dbReference type="ChEBI" id="CHEBI:37565"/>
    </ligand>
</feature>
<evidence type="ECO:0000256" key="4">
    <source>
        <dbReference type="ARBA" id="ARBA00022842"/>
    </source>
</evidence>
<keyword evidence="5 6" id="KW-0342">GTP-binding</keyword>
<dbReference type="InterPro" id="IPR006073">
    <property type="entry name" value="GTP-bd"/>
</dbReference>
<sequence>MNAIIAGLSYANDRYDIDYSLNELKNLAETLDFVVVARFHQKKDKPDPKTYIGKGKLAEIKIAVTAYDAKMIIMNDELSASQLRNIEAELQINCIDRSYLILKIFEARANTKEAQLEIKLAKYLYLLPRVSYLREKESRSGGTSGALSSKGAGETQKELDKRHLMQQIYKIKDQLKKAEAIKENQIKKRKQNQIPMVALVGYTNAGKSSVMNTLLNHDKEKQVIEKDQLFSTLSTYNRKITYRKKEFILTDTIGFVSKLPTFLVHSFYQTLKEIEHADFIIHVIDASSNYFQEQIEVVRQVLLTLKADSIPSLLLLNKQDLLQKEIFVLSALPTLSFSNRTKLHVKELLDMIVSNIPPSTVRAKFILPYTEGKQSHLLERTAYIYKKEYLDYGIYYDVELPIHQYIQFKQFDLENMVS</sequence>
<comment type="subcellular location">
    <subcellularLocation>
        <location evidence="6">Cytoplasm</location>
    </subcellularLocation>
    <text evidence="6">May associate with membranes.</text>
</comment>
<dbReference type="HAMAP" id="MF_00900">
    <property type="entry name" value="GTPase_HflX"/>
    <property type="match status" value="1"/>
</dbReference>
<reference evidence="10" key="2">
    <citation type="journal article" date="2021" name="PeerJ">
        <title>Extensive microbial diversity within the chicken gut microbiome revealed by metagenomics and culture.</title>
        <authorList>
            <person name="Gilroy R."/>
            <person name="Ravi A."/>
            <person name="Getino M."/>
            <person name="Pursley I."/>
            <person name="Horton D.L."/>
            <person name="Alikhan N.F."/>
            <person name="Baker D."/>
            <person name="Gharbi K."/>
            <person name="Hall N."/>
            <person name="Watson M."/>
            <person name="Adriaenssens E.M."/>
            <person name="Foster-Nyarko E."/>
            <person name="Jarju S."/>
            <person name="Secka A."/>
            <person name="Antonio M."/>
            <person name="Oren A."/>
            <person name="Chaudhuri R.R."/>
            <person name="La Ragione R."/>
            <person name="Hildebrand F."/>
            <person name="Pallen M.J."/>
        </authorList>
    </citation>
    <scope>NUCLEOTIDE SEQUENCE</scope>
    <source>
        <strain evidence="10">ChiW17-6978</strain>
    </source>
</reference>
<dbReference type="InterPro" id="IPR042108">
    <property type="entry name" value="GTPase_HflX_N_sf"/>
</dbReference>
<evidence type="ECO:0000256" key="7">
    <source>
        <dbReference type="PIRSR" id="PIRSR006809-1"/>
    </source>
</evidence>
<comment type="subunit">
    <text evidence="6">Monomer. Associates with the 50S ribosomal subunit.</text>
</comment>
<accession>A0A9D1GS37</accession>
<dbReference type="GO" id="GO:0043022">
    <property type="term" value="F:ribosome binding"/>
    <property type="evidence" value="ECO:0007669"/>
    <property type="project" value="TreeGrafter"/>
</dbReference>
<feature type="binding site" evidence="8">
    <location>
        <position position="208"/>
    </location>
    <ligand>
        <name>Mg(2+)</name>
        <dbReference type="ChEBI" id="CHEBI:18420"/>
    </ligand>
</feature>
<dbReference type="PROSITE" id="PS51705">
    <property type="entry name" value="G_HFLX"/>
    <property type="match status" value="1"/>
</dbReference>
<dbReference type="Gene3D" id="3.40.50.11060">
    <property type="entry name" value="GTPase HflX, N-terminal domain"/>
    <property type="match status" value="1"/>
</dbReference>
<name>A0A9D1GS37_9MOLU</name>
<protein>
    <recommendedName>
        <fullName evidence="6">GTPase HflX</fullName>
    </recommendedName>
    <alternativeName>
        <fullName evidence="6">GTP-binding protein HflX</fullName>
    </alternativeName>
</protein>
<evidence type="ECO:0000313" key="11">
    <source>
        <dbReference type="Proteomes" id="UP000886758"/>
    </source>
</evidence>
<evidence type="ECO:0000256" key="5">
    <source>
        <dbReference type="ARBA" id="ARBA00023134"/>
    </source>
</evidence>
<feature type="binding site" evidence="7">
    <location>
        <begin position="317"/>
        <end position="320"/>
    </location>
    <ligand>
        <name>GTP</name>
        <dbReference type="ChEBI" id="CHEBI:37565"/>
    </ligand>
</feature>
<dbReference type="GO" id="GO:0046872">
    <property type="term" value="F:metal ion binding"/>
    <property type="evidence" value="ECO:0007669"/>
    <property type="project" value="UniProtKB-KW"/>
</dbReference>
<evidence type="ECO:0000256" key="6">
    <source>
        <dbReference type="HAMAP-Rule" id="MF_00900"/>
    </source>
</evidence>
<evidence type="ECO:0000256" key="1">
    <source>
        <dbReference type="ARBA" id="ARBA00022490"/>
    </source>
</evidence>
<dbReference type="GO" id="GO:0003924">
    <property type="term" value="F:GTPase activity"/>
    <property type="evidence" value="ECO:0007669"/>
    <property type="project" value="UniProtKB-UniRule"/>
</dbReference>
<feature type="binding site" evidence="7">
    <location>
        <begin position="338"/>
        <end position="340"/>
    </location>
    <ligand>
        <name>GTP</name>
        <dbReference type="ChEBI" id="CHEBI:37565"/>
    </ligand>
</feature>
<reference evidence="10" key="1">
    <citation type="submission" date="2020-10" db="EMBL/GenBank/DDBJ databases">
        <authorList>
            <person name="Gilroy R."/>
        </authorList>
    </citation>
    <scope>NUCLEOTIDE SEQUENCE</scope>
    <source>
        <strain evidence="10">ChiW17-6978</strain>
    </source>
</reference>